<dbReference type="InterPro" id="IPR027469">
    <property type="entry name" value="Cation_efflux_TMD_sf"/>
</dbReference>
<feature type="transmembrane region" description="Helical" evidence="7">
    <location>
        <begin position="85"/>
        <end position="103"/>
    </location>
</feature>
<dbReference type="FunFam" id="1.20.1510.10:FF:000006">
    <property type="entry name" value="Divalent cation efflux transporter"/>
    <property type="match status" value="1"/>
</dbReference>
<dbReference type="PANTHER" id="PTHR43840:SF15">
    <property type="entry name" value="MITOCHONDRIAL METAL TRANSPORTER 1-RELATED"/>
    <property type="match status" value="1"/>
</dbReference>
<organism evidence="10 11">
    <name type="scientific">Halanaerobium kushneri</name>
    <dbReference type="NCBI Taxonomy" id="56779"/>
    <lineage>
        <taxon>Bacteria</taxon>
        <taxon>Bacillati</taxon>
        <taxon>Bacillota</taxon>
        <taxon>Clostridia</taxon>
        <taxon>Halanaerobiales</taxon>
        <taxon>Halanaerobiaceae</taxon>
        <taxon>Halanaerobium</taxon>
    </lineage>
</organism>
<feature type="domain" description="Cation efflux protein cytoplasmic" evidence="9">
    <location>
        <begin position="225"/>
        <end position="300"/>
    </location>
</feature>
<evidence type="ECO:0000256" key="7">
    <source>
        <dbReference type="SAM" id="Phobius"/>
    </source>
</evidence>
<evidence type="ECO:0000256" key="3">
    <source>
        <dbReference type="ARBA" id="ARBA00022448"/>
    </source>
</evidence>
<name>A0A1N6YRU3_9FIRM</name>
<dbReference type="SUPFAM" id="SSF161111">
    <property type="entry name" value="Cation efflux protein transmembrane domain-like"/>
    <property type="match status" value="1"/>
</dbReference>
<evidence type="ECO:0000256" key="1">
    <source>
        <dbReference type="ARBA" id="ARBA00004141"/>
    </source>
</evidence>
<keyword evidence="11" id="KW-1185">Reference proteome</keyword>
<dbReference type="Gene3D" id="3.30.70.1350">
    <property type="entry name" value="Cation efflux protein, cytoplasmic domain"/>
    <property type="match status" value="1"/>
</dbReference>
<evidence type="ECO:0000313" key="11">
    <source>
        <dbReference type="Proteomes" id="UP000185669"/>
    </source>
</evidence>
<dbReference type="EMBL" id="FTNC01000015">
    <property type="protein sequence ID" value="SIR17287.1"/>
    <property type="molecule type" value="Genomic_DNA"/>
</dbReference>
<dbReference type="InterPro" id="IPR002524">
    <property type="entry name" value="Cation_efflux"/>
</dbReference>
<protein>
    <submittedName>
        <fullName evidence="10">Cation diffusion facilitator family transporter</fullName>
    </submittedName>
</protein>
<dbReference type="InterPro" id="IPR036837">
    <property type="entry name" value="Cation_efflux_CTD_sf"/>
</dbReference>
<keyword evidence="3" id="KW-0813">Transport</keyword>
<dbReference type="AlphaFoldDB" id="A0A1N6YRU3"/>
<evidence type="ECO:0000259" key="8">
    <source>
        <dbReference type="Pfam" id="PF01545"/>
    </source>
</evidence>
<accession>A0A1N6YRU3</accession>
<evidence type="ECO:0000259" key="9">
    <source>
        <dbReference type="Pfam" id="PF16916"/>
    </source>
</evidence>
<comment type="subcellular location">
    <subcellularLocation>
        <location evidence="1">Membrane</location>
        <topology evidence="1">Multi-pass membrane protein</topology>
    </subcellularLocation>
</comment>
<dbReference type="PANTHER" id="PTHR43840">
    <property type="entry name" value="MITOCHONDRIAL METAL TRANSPORTER 1-RELATED"/>
    <property type="match status" value="1"/>
</dbReference>
<reference evidence="11" key="1">
    <citation type="submission" date="2017-01" db="EMBL/GenBank/DDBJ databases">
        <authorList>
            <person name="Varghese N."/>
            <person name="Submissions S."/>
        </authorList>
    </citation>
    <scope>NUCLEOTIDE SEQUENCE [LARGE SCALE GENOMIC DNA]</scope>
    <source>
        <strain evidence="11">ATCC 700103</strain>
    </source>
</reference>
<dbReference type="GO" id="GO:0008324">
    <property type="term" value="F:monoatomic cation transmembrane transporter activity"/>
    <property type="evidence" value="ECO:0007669"/>
    <property type="project" value="InterPro"/>
</dbReference>
<feature type="transmembrane region" description="Helical" evidence="7">
    <location>
        <begin position="123"/>
        <end position="145"/>
    </location>
</feature>
<dbReference type="GO" id="GO:0016020">
    <property type="term" value="C:membrane"/>
    <property type="evidence" value="ECO:0007669"/>
    <property type="project" value="UniProtKB-SubCell"/>
</dbReference>
<gene>
    <name evidence="10" type="ORF">SAMN05421834_11533</name>
</gene>
<dbReference type="SUPFAM" id="SSF160240">
    <property type="entry name" value="Cation efflux protein cytoplasmic domain-like"/>
    <property type="match status" value="1"/>
</dbReference>
<dbReference type="Gene3D" id="1.20.1510.10">
    <property type="entry name" value="Cation efflux protein transmembrane domain"/>
    <property type="match status" value="1"/>
</dbReference>
<dbReference type="Pfam" id="PF16916">
    <property type="entry name" value="ZT_dimer"/>
    <property type="match status" value="1"/>
</dbReference>
<keyword evidence="5 7" id="KW-1133">Transmembrane helix</keyword>
<dbReference type="RefSeq" id="WP_076545407.1">
    <property type="nucleotide sequence ID" value="NZ_FTNC01000015.1"/>
</dbReference>
<dbReference type="Pfam" id="PF01545">
    <property type="entry name" value="Cation_efflux"/>
    <property type="match status" value="1"/>
</dbReference>
<dbReference type="OrthoDB" id="9806522at2"/>
<dbReference type="InterPro" id="IPR027470">
    <property type="entry name" value="Cation_efflux_CTD"/>
</dbReference>
<keyword evidence="6 7" id="KW-0472">Membrane</keyword>
<sequence>MDILLEDIRAKNANKITWIGFFVNLILTVIKLIAGILGNSTAMIADAIHSLSDFTTDIVVLISFRIVRKPPDKDHNYGHGKFETLATIIIGIALFIVGLGILYSSIKNIYLVIILKNNLESPGIIAVITALLSMITKELLFRFTLKIGQEIKSSAVIANAWHHRSDAFSSIGTFLGIGGAILLGDNWEILDPIAAIIVSIFIMKTAYDISIGSIKELLEESLDVITNKEILEIIENVDKVRSPHELKTRKVGNKIIIDIHINVENTLNIIEAHKINDEIERKIKAVYGNDTIINIHTEPEDD</sequence>
<feature type="transmembrane region" description="Helical" evidence="7">
    <location>
        <begin position="16"/>
        <end position="37"/>
    </location>
</feature>
<keyword evidence="4 7" id="KW-0812">Transmembrane</keyword>
<dbReference type="InterPro" id="IPR050291">
    <property type="entry name" value="CDF_Transporter"/>
</dbReference>
<evidence type="ECO:0000256" key="4">
    <source>
        <dbReference type="ARBA" id="ARBA00022692"/>
    </source>
</evidence>
<evidence type="ECO:0000256" key="2">
    <source>
        <dbReference type="ARBA" id="ARBA00008114"/>
    </source>
</evidence>
<comment type="similarity">
    <text evidence="2">Belongs to the cation diffusion facilitator (CDF) transporter (TC 2.A.4) family.</text>
</comment>
<dbReference type="STRING" id="56779.SAMN05421834_11533"/>
<dbReference type="InterPro" id="IPR058533">
    <property type="entry name" value="Cation_efflux_TM"/>
</dbReference>
<feature type="domain" description="Cation efflux protein transmembrane" evidence="8">
    <location>
        <begin position="18"/>
        <end position="218"/>
    </location>
</feature>
<dbReference type="Proteomes" id="UP000185669">
    <property type="component" value="Unassembled WGS sequence"/>
</dbReference>
<proteinExistence type="inferred from homology"/>
<evidence type="ECO:0000313" key="10">
    <source>
        <dbReference type="EMBL" id="SIR17287.1"/>
    </source>
</evidence>
<evidence type="ECO:0000256" key="5">
    <source>
        <dbReference type="ARBA" id="ARBA00022989"/>
    </source>
</evidence>
<dbReference type="NCBIfam" id="TIGR01297">
    <property type="entry name" value="CDF"/>
    <property type="match status" value="1"/>
</dbReference>
<evidence type="ECO:0000256" key="6">
    <source>
        <dbReference type="ARBA" id="ARBA00023136"/>
    </source>
</evidence>